<dbReference type="RefSeq" id="WP_402383159.1">
    <property type="nucleotide sequence ID" value="NZ_JBIUYY010000009.1"/>
</dbReference>
<evidence type="ECO:0000313" key="9">
    <source>
        <dbReference type="EMBL" id="MFJ2823545.1"/>
    </source>
</evidence>
<keyword evidence="4 7" id="KW-0472">Membrane</keyword>
<dbReference type="NCBIfam" id="TIGR00247">
    <property type="entry name" value="endolytic transglycosylase MltG"/>
    <property type="match status" value="1"/>
</dbReference>
<evidence type="ECO:0000256" key="3">
    <source>
        <dbReference type="ARBA" id="ARBA00022989"/>
    </source>
</evidence>
<keyword evidence="3 7" id="KW-1133">Transmembrane helix</keyword>
<keyword evidence="5 7" id="KW-0456">Lyase</keyword>
<evidence type="ECO:0000256" key="8">
    <source>
        <dbReference type="SAM" id="MobiDB-lite"/>
    </source>
</evidence>
<comment type="catalytic activity">
    <reaction evidence="7">
        <text>a peptidoglycan chain = a peptidoglycan chain with N-acetyl-1,6-anhydromuramyl-[peptide] at the reducing end + a peptidoglycan chain with N-acetylglucosamine at the non-reducing end.</text>
        <dbReference type="EC" id="4.2.2.29"/>
    </reaction>
</comment>
<evidence type="ECO:0000313" key="10">
    <source>
        <dbReference type="Proteomes" id="UP001617351"/>
    </source>
</evidence>
<dbReference type="InterPro" id="IPR003770">
    <property type="entry name" value="MLTG-like"/>
</dbReference>
<keyword evidence="10" id="KW-1185">Reference proteome</keyword>
<dbReference type="Gene3D" id="3.30.1490.480">
    <property type="entry name" value="Endolytic murein transglycosylase"/>
    <property type="match status" value="1"/>
</dbReference>
<feature type="site" description="Important for catalytic activity" evidence="7">
    <location>
        <position position="460"/>
    </location>
</feature>
<name>A0ABW8EJY6_STRT5</name>
<dbReference type="Proteomes" id="UP001617351">
    <property type="component" value="Unassembled WGS sequence"/>
</dbReference>
<comment type="caution">
    <text evidence="9">The sequence shown here is derived from an EMBL/GenBank/DDBJ whole genome shotgun (WGS) entry which is preliminary data.</text>
</comment>
<feature type="compositionally biased region" description="Acidic residues" evidence="8">
    <location>
        <begin position="178"/>
        <end position="192"/>
    </location>
</feature>
<proteinExistence type="inferred from homology"/>
<dbReference type="EC" id="4.2.2.29" evidence="7"/>
<accession>A0ABW8EJY6</accession>
<dbReference type="EMBL" id="JBIUYY010000009">
    <property type="protein sequence ID" value="MFJ2823545.1"/>
    <property type="molecule type" value="Genomic_DNA"/>
</dbReference>
<dbReference type="HAMAP" id="MF_02065">
    <property type="entry name" value="MltG"/>
    <property type="match status" value="1"/>
</dbReference>
<feature type="transmembrane region" description="Helical" evidence="7">
    <location>
        <begin position="231"/>
        <end position="252"/>
    </location>
</feature>
<dbReference type="Pfam" id="PF02618">
    <property type="entry name" value="YceG"/>
    <property type="match status" value="1"/>
</dbReference>
<evidence type="ECO:0000256" key="4">
    <source>
        <dbReference type="ARBA" id="ARBA00023136"/>
    </source>
</evidence>
<dbReference type="PANTHER" id="PTHR30518:SF2">
    <property type="entry name" value="ENDOLYTIC MUREIN TRANSGLYCOSYLASE"/>
    <property type="match status" value="1"/>
</dbReference>
<keyword evidence="6 7" id="KW-0961">Cell wall biogenesis/degradation</keyword>
<feature type="region of interest" description="Disordered" evidence="8">
    <location>
        <begin position="1"/>
        <end position="228"/>
    </location>
</feature>
<feature type="compositionally biased region" description="Low complexity" evidence="8">
    <location>
        <begin position="119"/>
        <end position="128"/>
    </location>
</feature>
<keyword evidence="1 7" id="KW-1003">Cell membrane</keyword>
<comment type="function">
    <text evidence="7">Functions as a peptidoglycan terminase that cleaves nascent peptidoglycan strands endolytically to terminate their elongation.</text>
</comment>
<feature type="compositionally biased region" description="Low complexity" evidence="8">
    <location>
        <begin position="42"/>
        <end position="80"/>
    </location>
</feature>
<keyword evidence="2 7" id="KW-0812">Transmembrane</keyword>
<organism evidence="9 10">
    <name type="scientific">Streptomyces toxytricini</name>
    <name type="common">Actinomyces toxytricini</name>
    <dbReference type="NCBI Taxonomy" id="67369"/>
    <lineage>
        <taxon>Bacteria</taxon>
        <taxon>Bacillati</taxon>
        <taxon>Actinomycetota</taxon>
        <taxon>Actinomycetes</taxon>
        <taxon>Kitasatosporales</taxon>
        <taxon>Streptomycetaceae</taxon>
        <taxon>Streptomyces</taxon>
    </lineage>
</organism>
<reference evidence="9 10" key="1">
    <citation type="submission" date="2024-10" db="EMBL/GenBank/DDBJ databases">
        <title>The Natural Products Discovery Center: Release of the First 8490 Sequenced Strains for Exploring Actinobacteria Biosynthetic Diversity.</title>
        <authorList>
            <person name="Kalkreuter E."/>
            <person name="Kautsar S.A."/>
            <person name="Yang D."/>
            <person name="Bader C.D."/>
            <person name="Teijaro C.N."/>
            <person name="Fluegel L."/>
            <person name="Davis C.M."/>
            <person name="Simpson J.R."/>
            <person name="Lauterbach L."/>
            <person name="Steele A.D."/>
            <person name="Gui C."/>
            <person name="Meng S."/>
            <person name="Li G."/>
            <person name="Viehrig K."/>
            <person name="Ye F."/>
            <person name="Su P."/>
            <person name="Kiefer A.F."/>
            <person name="Nichols A."/>
            <person name="Cepeda A.J."/>
            <person name="Yan W."/>
            <person name="Fan B."/>
            <person name="Jiang Y."/>
            <person name="Adhikari A."/>
            <person name="Zheng C.-J."/>
            <person name="Schuster L."/>
            <person name="Cowan T.M."/>
            <person name="Smanski M.J."/>
            <person name="Chevrette M.G."/>
            <person name="De Carvalho L.P.S."/>
            <person name="Shen B."/>
        </authorList>
    </citation>
    <scope>NUCLEOTIDE SEQUENCE [LARGE SCALE GENOMIC DNA]</scope>
    <source>
        <strain evidence="9 10">NPDC087220</strain>
    </source>
</reference>
<gene>
    <name evidence="7 9" type="primary">mltG</name>
    <name evidence="9" type="ORF">ACIO7M_20860</name>
</gene>
<evidence type="ECO:0000256" key="2">
    <source>
        <dbReference type="ARBA" id="ARBA00022692"/>
    </source>
</evidence>
<protein>
    <recommendedName>
        <fullName evidence="7">Endolytic murein transglycosylase</fullName>
        <ecNumber evidence="7">4.2.2.29</ecNumber>
    </recommendedName>
    <alternativeName>
        <fullName evidence="7">Peptidoglycan lytic transglycosylase</fullName>
    </alternativeName>
    <alternativeName>
        <fullName evidence="7">Peptidoglycan polymerization terminase</fullName>
    </alternativeName>
</protein>
<comment type="subcellular location">
    <subcellularLocation>
        <location evidence="7">Cell membrane</location>
        <topology evidence="7">Single-pass membrane protein</topology>
    </subcellularLocation>
</comment>
<comment type="similarity">
    <text evidence="7">Belongs to the transglycosylase MltG family.</text>
</comment>
<sequence length="587" mass="62959">MTEYGRGSGPEPWHPEDPLYGDSGWSGHEAQQGRMPFGGGPQQQYPQEPQHQQYLQQEQYPGQMQGYPQQPHQQMPVQQPAYDGGGQPWATAHGGYTEVPQAAQGYPDTGQYPGAAEGYPGTDAYPAADPYPAPDPYAGADPYAQQPVGGYPGEAPDLYGTPEAYPPPKPPGRRDPEPDAEAEDDEPDEDSALADSGRDGDDDSREAGSGGGRRAGRSKGKGKGKPKRSGAACLVAALVIAGVVGGGGYYGYTYLKARFGSAEDYAGSGNGESVEVEIPNGATVAQMGSILKEAGVVASTQAFIDAATADKRSTGIQPGTYTLQKKMSSASAIAVLVDPSKLNVLTIPEGKRAVEVYKMIDKKLGKPEGTTAQVAQQQAKNLGLPAWAVSTRKVRDPLEGFLYPTRYDLSKETTPESLLKQMVKNANDKYAALGLEGKAKELGLANPYELVIVASLVQVEGNKHDDFRKMSEVIYNRLKPSNTATNQKIEFDSTINYIKGTSNINVSREETRKIDDPYNTYRYAGLPPGPISNPGDEAVNAALDPDKGGWMFFVSIDGNTTTFTKTFAEHDKLVTEFNERQKKKSGG</sequence>
<evidence type="ECO:0000256" key="1">
    <source>
        <dbReference type="ARBA" id="ARBA00022475"/>
    </source>
</evidence>
<feature type="compositionally biased region" description="Basic residues" evidence="8">
    <location>
        <begin position="214"/>
        <end position="228"/>
    </location>
</feature>
<evidence type="ECO:0000256" key="6">
    <source>
        <dbReference type="ARBA" id="ARBA00023316"/>
    </source>
</evidence>
<dbReference type="PANTHER" id="PTHR30518">
    <property type="entry name" value="ENDOLYTIC MUREIN TRANSGLYCOSYLASE"/>
    <property type="match status" value="1"/>
</dbReference>
<evidence type="ECO:0000256" key="7">
    <source>
        <dbReference type="HAMAP-Rule" id="MF_02065"/>
    </source>
</evidence>
<evidence type="ECO:0000256" key="5">
    <source>
        <dbReference type="ARBA" id="ARBA00023239"/>
    </source>
</evidence>